<feature type="transmembrane region" description="Helical" evidence="1">
    <location>
        <begin position="85"/>
        <end position="104"/>
    </location>
</feature>
<dbReference type="EMBL" id="JAVFKY010000004">
    <property type="protein sequence ID" value="KAK5577726.1"/>
    <property type="molecule type" value="Genomic_DNA"/>
</dbReference>
<name>A0AAN7YQA8_9MYCE</name>
<gene>
    <name evidence="2" type="ORF">RB653_002671</name>
</gene>
<evidence type="ECO:0000313" key="3">
    <source>
        <dbReference type="Proteomes" id="UP001344447"/>
    </source>
</evidence>
<organism evidence="2 3">
    <name type="scientific">Dictyostelium firmibasis</name>
    <dbReference type="NCBI Taxonomy" id="79012"/>
    <lineage>
        <taxon>Eukaryota</taxon>
        <taxon>Amoebozoa</taxon>
        <taxon>Evosea</taxon>
        <taxon>Eumycetozoa</taxon>
        <taxon>Dictyostelia</taxon>
        <taxon>Dictyosteliales</taxon>
        <taxon>Dictyosteliaceae</taxon>
        <taxon>Dictyostelium</taxon>
    </lineage>
</organism>
<sequence>MESKQVENKKVEVIEPFEDLTGVGAPYKKETRSQYLERRNQEENETRDIFYKEGIKGGLIFSGVATTGIAAACFKSTTFKKSVTWNIRTFLVSSAFIAGFWIYGETASMKLMKQRLYDEMDQYYNHPNEKKN</sequence>
<evidence type="ECO:0008006" key="4">
    <source>
        <dbReference type="Google" id="ProtNLM"/>
    </source>
</evidence>
<reference evidence="2 3" key="1">
    <citation type="submission" date="2023-11" db="EMBL/GenBank/DDBJ databases">
        <title>Dfirmibasis_genome.</title>
        <authorList>
            <person name="Edelbroek B."/>
            <person name="Kjellin J."/>
            <person name="Jerlstrom-Hultqvist J."/>
            <person name="Soderbom F."/>
        </authorList>
    </citation>
    <scope>NUCLEOTIDE SEQUENCE [LARGE SCALE GENOMIC DNA]</scope>
    <source>
        <strain evidence="2 3">TNS-C-14</strain>
    </source>
</reference>
<dbReference type="Proteomes" id="UP001344447">
    <property type="component" value="Unassembled WGS sequence"/>
</dbReference>
<feature type="transmembrane region" description="Helical" evidence="1">
    <location>
        <begin position="57"/>
        <end position="79"/>
    </location>
</feature>
<keyword evidence="3" id="KW-1185">Reference proteome</keyword>
<protein>
    <recommendedName>
        <fullName evidence="4">HIG1 domain-containing protein</fullName>
    </recommendedName>
</protein>
<comment type="caution">
    <text evidence="2">The sequence shown here is derived from an EMBL/GenBank/DDBJ whole genome shotgun (WGS) entry which is preliminary data.</text>
</comment>
<evidence type="ECO:0000313" key="2">
    <source>
        <dbReference type="EMBL" id="KAK5577726.1"/>
    </source>
</evidence>
<keyword evidence="1" id="KW-0812">Transmembrane</keyword>
<accession>A0AAN7YQA8</accession>
<keyword evidence="1" id="KW-1133">Transmembrane helix</keyword>
<proteinExistence type="predicted"/>
<evidence type="ECO:0000256" key="1">
    <source>
        <dbReference type="SAM" id="Phobius"/>
    </source>
</evidence>
<keyword evidence="1" id="KW-0472">Membrane</keyword>
<dbReference type="AlphaFoldDB" id="A0AAN7YQA8"/>